<dbReference type="Pfam" id="PF10142">
    <property type="entry name" value="PhoPQ_related"/>
    <property type="match status" value="1"/>
</dbReference>
<dbReference type="SUPFAM" id="SSF53474">
    <property type="entry name" value="alpha/beta-Hydrolases"/>
    <property type="match status" value="1"/>
</dbReference>
<protein>
    <recommendedName>
        <fullName evidence="4">PhoPQ-activated pathogenicity-related protein</fullName>
    </recommendedName>
</protein>
<evidence type="ECO:0000313" key="3">
    <source>
        <dbReference type="Proteomes" id="UP000542342"/>
    </source>
</evidence>
<reference evidence="2 3" key="1">
    <citation type="submission" date="2020-07" db="EMBL/GenBank/DDBJ databases">
        <title>Thermogemmata thermophila gen. nov., sp. nov., a novel moderate thermophilic planctomycete from a Kamchatka hot spring.</title>
        <authorList>
            <person name="Elcheninov A.G."/>
            <person name="Podosokorskaya O.A."/>
            <person name="Kovaleva O.L."/>
            <person name="Novikov A."/>
            <person name="Bonch-Osmolovskaya E.A."/>
            <person name="Toshchakov S.V."/>
            <person name="Kublanov I.V."/>
        </authorList>
    </citation>
    <scope>NUCLEOTIDE SEQUENCE [LARGE SCALE GENOMIC DNA]</scope>
    <source>
        <strain evidence="2 3">2918</strain>
    </source>
</reference>
<dbReference type="InterPro" id="IPR029058">
    <property type="entry name" value="AB_hydrolase_fold"/>
</dbReference>
<organism evidence="2 3">
    <name type="scientific">Thermogemmata fonticola</name>
    <dbReference type="NCBI Taxonomy" id="2755323"/>
    <lineage>
        <taxon>Bacteria</taxon>
        <taxon>Pseudomonadati</taxon>
        <taxon>Planctomycetota</taxon>
        <taxon>Planctomycetia</taxon>
        <taxon>Gemmatales</taxon>
        <taxon>Gemmataceae</taxon>
        <taxon>Thermogemmata</taxon>
    </lineage>
</organism>
<feature type="region of interest" description="Disordered" evidence="1">
    <location>
        <begin position="50"/>
        <end position="73"/>
    </location>
</feature>
<accession>A0A7V9ABF6</accession>
<dbReference type="PANTHER" id="PTHR31497:SF0">
    <property type="entry name" value="AUTOCRINE PROLIFERATION REPRESSOR PROTEIN A"/>
    <property type="match status" value="1"/>
</dbReference>
<dbReference type="InterPro" id="IPR009199">
    <property type="entry name" value="PhoPQ-act_pathogen-rel_PqaA"/>
</dbReference>
<gene>
    <name evidence="2" type="ORF">H0921_06915</name>
</gene>
<evidence type="ECO:0000256" key="1">
    <source>
        <dbReference type="SAM" id="MobiDB-lite"/>
    </source>
</evidence>
<evidence type="ECO:0000313" key="2">
    <source>
        <dbReference type="EMBL" id="MBA2225894.1"/>
    </source>
</evidence>
<name>A0A7V9ABF6_9BACT</name>
<proteinExistence type="predicted"/>
<dbReference type="RefSeq" id="WP_194537324.1">
    <property type="nucleotide sequence ID" value="NZ_JACEFB010000003.1"/>
</dbReference>
<evidence type="ECO:0008006" key="4">
    <source>
        <dbReference type="Google" id="ProtNLM"/>
    </source>
</evidence>
<dbReference type="EMBL" id="JACEFB010000003">
    <property type="protein sequence ID" value="MBA2225894.1"/>
    <property type="molecule type" value="Genomic_DNA"/>
</dbReference>
<dbReference type="Gene3D" id="3.40.50.1820">
    <property type="entry name" value="alpha/beta hydrolase"/>
    <property type="match status" value="1"/>
</dbReference>
<keyword evidence="3" id="KW-1185">Reference proteome</keyword>
<dbReference type="Proteomes" id="UP000542342">
    <property type="component" value="Unassembled WGS sequence"/>
</dbReference>
<dbReference type="PANTHER" id="PTHR31497">
    <property type="entry name" value="AUTOCRINE PROLIFERATION REPRESSOR PROTEIN A"/>
    <property type="match status" value="1"/>
</dbReference>
<comment type="caution">
    <text evidence="2">The sequence shown here is derived from an EMBL/GenBank/DDBJ whole genome shotgun (WGS) entry which is preliminary data.</text>
</comment>
<dbReference type="AlphaFoldDB" id="A0A7V9ABF6"/>
<sequence>MRGWNANVCAMSKRRWSVILCGMILFGLLGSAVVWLGSSVWQQNLAQVSEPNAAGTEKPASEKTAPTEGDSIGETVRLTAGQEHKDLPRELTDYVAQPDEHFTWSVQGREERWLLGRPWGTIHTLQVRSQRWQGVVWQHEVIVYIPPGLSPGQTWLLWIDGDLPPRSKVDTLGMLVASQIRAPFAMLFGVPNQPLLGDYREDALIAETLARYLQTQRSDWPLLFPMVKSVIRCMDALQGYAQQQWGCRLERFVLSGASKRGWTAWLTAATGDPRVQAIAPLVFDTLNLPAQMAQQVRVFGRFSEMIHDYQKRGLLPIPNTSAAQRLWAMIDPWTYCPRLRMPKLIINGTNDPYWPLDALNLYWEGLPGDKWVLYVPNAGHYMCERRADGAEESLPRRAVATLTSFAYAQIHGRPLPRLQWHWQPLDQGQWHVQGHCDQIPCKVRLFTATSDSRDFRQAWWQEHELRLDQVPVQVVVPPQAKSYSAAFVEVEFASDGRRFTLSSPLRVWESSAHRP</sequence>